<feature type="signal peptide" evidence="1">
    <location>
        <begin position="1"/>
        <end position="20"/>
    </location>
</feature>
<proteinExistence type="predicted"/>
<dbReference type="GO" id="GO:0003824">
    <property type="term" value="F:catalytic activity"/>
    <property type="evidence" value="ECO:0007669"/>
    <property type="project" value="UniProtKB-ARBA"/>
</dbReference>
<dbReference type="Proteomes" id="UP000285604">
    <property type="component" value="Unassembled WGS sequence"/>
</dbReference>
<evidence type="ECO:0000259" key="2">
    <source>
        <dbReference type="Pfam" id="PF08306"/>
    </source>
</evidence>
<evidence type="ECO:0000259" key="4">
    <source>
        <dbReference type="Pfam" id="PF16871"/>
    </source>
</evidence>
<evidence type="ECO:0000313" key="5">
    <source>
        <dbReference type="EMBL" id="RGX97494.1"/>
    </source>
</evidence>
<dbReference type="Pfam" id="PF16871">
    <property type="entry name" value="DUF5077"/>
    <property type="match status" value="1"/>
</dbReference>
<protein>
    <submittedName>
        <fullName evidence="5">Sugar-binding protein</fullName>
    </submittedName>
</protein>
<feature type="domain" description="Glycosyl hydrolase family 98 C-terminal" evidence="3">
    <location>
        <begin position="425"/>
        <end position="503"/>
    </location>
</feature>
<reference evidence="5 6" key="1">
    <citation type="submission" date="2018-08" db="EMBL/GenBank/DDBJ databases">
        <title>A genome reference for cultivated species of the human gut microbiota.</title>
        <authorList>
            <person name="Zou Y."/>
            <person name="Xue W."/>
            <person name="Luo G."/>
        </authorList>
    </citation>
    <scope>NUCLEOTIDE SEQUENCE [LARGE SCALE GENOMIC DNA]</scope>
    <source>
        <strain evidence="5 6">OF03-3</strain>
    </source>
</reference>
<evidence type="ECO:0000256" key="1">
    <source>
        <dbReference type="SAM" id="SignalP"/>
    </source>
</evidence>
<name>A0AA92UR31_9BACT</name>
<dbReference type="InterPro" id="IPR031712">
    <property type="entry name" value="DUF5077"/>
</dbReference>
<feature type="domain" description="DUF5077" evidence="4">
    <location>
        <begin position="698"/>
        <end position="774"/>
    </location>
</feature>
<organism evidence="5 6">
    <name type="scientific">Segatella copri</name>
    <dbReference type="NCBI Taxonomy" id="165179"/>
    <lineage>
        <taxon>Bacteria</taxon>
        <taxon>Pseudomonadati</taxon>
        <taxon>Bacteroidota</taxon>
        <taxon>Bacteroidia</taxon>
        <taxon>Bacteroidales</taxon>
        <taxon>Prevotellaceae</taxon>
        <taxon>Segatella</taxon>
    </lineage>
</organism>
<accession>A0AA92UR31</accession>
<dbReference type="EMBL" id="QSCI01000007">
    <property type="protein sequence ID" value="RGX97494.1"/>
    <property type="molecule type" value="Genomic_DNA"/>
</dbReference>
<dbReference type="Gene3D" id="2.60.220.10">
    <property type="entry name" value="Polysaccharide lyase family 8-like, C-terminal"/>
    <property type="match status" value="1"/>
</dbReference>
<feature type="chain" id="PRO_5041741947" evidence="1">
    <location>
        <begin position="21"/>
        <end position="877"/>
    </location>
</feature>
<comment type="caution">
    <text evidence="5">The sequence shown here is derived from an EMBL/GenBank/DDBJ whole genome shotgun (WGS) entry which is preliminary data.</text>
</comment>
<dbReference type="AlphaFoldDB" id="A0AA92UR31"/>
<keyword evidence="1" id="KW-0732">Signal</keyword>
<feature type="domain" description="Glycosyl hydrolase family 98 central" evidence="2">
    <location>
        <begin position="25"/>
        <end position="355"/>
    </location>
</feature>
<dbReference type="Gene3D" id="3.20.20.80">
    <property type="entry name" value="Glycosidases"/>
    <property type="match status" value="1"/>
</dbReference>
<dbReference type="GO" id="GO:0005975">
    <property type="term" value="P:carbohydrate metabolic process"/>
    <property type="evidence" value="ECO:0007669"/>
    <property type="project" value="InterPro"/>
</dbReference>
<sequence>MVRRLFIFIFGILTFAVAQAHDGPALRRVISPSQPAWIIHIDTWNSPNPQAIINMVPEDIKPYVIFNLSLSATESICADGKKVVDSWMKVCAENRVWTMIQPASGGCSAFYDDDLELYESYYKNYPNFLGWNYAEQFWGFDEDRKRENGTVHTPTFLKRLELFTHLMKFAHQYGGYLCVSFTQACYSANMMPVAYMKRNAEMNRLLSTDKEHFICCEKYTMKNGFYDIESNCLGAYLGGYAGQYGIRFDICGWMEEQDKLDENGNAIKDPSDASKFLKEYYNDFPKACGAIPILEHVALTGETVIDGPELVTTDNLREIATSKTADGYTRRNWAWFNHFKNINIDMFRKILDGTIRIPSRSEVIERTKICVKNDIKPKNIYSSQNEMEPYVSPSGLYDGLYRSEQDDNGTQWPNSTLNNKWWLKVSGRYPAIPVVYDLIDEEAKKLQVAIKSSEYASNPTWSNVASKKAYMNKLFTQEYMGDIYASRLENTWVCYNPYQYNEEHIPLAAPNRGMKYIRKYWVNNGRSAKGTLKPAYNTCSQIKMNLAPYSLVHMREYSDKLSLYMQNYRIKDGLRYGVGDGRLQDDKNLPEYSQQTDTIIVVGASAQPTISWKDNSEHSASTVTSEWKNGQFTVYVKHNGPLELTIDNCKGTKTTGKLKDSDVTAAVIETPAAPEAYEGEMQYEFEHFDYKNVGGCYGNAWNNGFRGYYGQGCLNLGTQKGASVRGYIPVTKPGNYKVAIRYQASMGNAVIKVICGNQTKQVTLPKNASSNKEWSEVEFDMDIADAKGNMTVNYVSGKRAVLDCVRLNYKGALTGIAGVTTDADQIDHVEYYDLQGMRLSAAKQGISIKKVYLRSGKTYTKKIYKNNFNFYNYEHNN</sequence>
<dbReference type="Pfam" id="PF08307">
    <property type="entry name" value="Glyco_hydro_98C"/>
    <property type="match status" value="1"/>
</dbReference>
<dbReference type="InterPro" id="IPR011071">
    <property type="entry name" value="Lyase_8-like_C"/>
</dbReference>
<gene>
    <name evidence="5" type="ORF">DXA63_03220</name>
</gene>
<dbReference type="Gene3D" id="2.60.120.260">
    <property type="entry name" value="Galactose-binding domain-like"/>
    <property type="match status" value="1"/>
</dbReference>
<dbReference type="InterPro" id="IPR013191">
    <property type="entry name" value="GH98_central"/>
</dbReference>
<evidence type="ECO:0000259" key="3">
    <source>
        <dbReference type="Pfam" id="PF08307"/>
    </source>
</evidence>
<dbReference type="InterPro" id="IPR013190">
    <property type="entry name" value="GH98_C"/>
</dbReference>
<dbReference type="Pfam" id="PF08306">
    <property type="entry name" value="Glyco_hydro_98M"/>
    <property type="match status" value="1"/>
</dbReference>
<evidence type="ECO:0000313" key="6">
    <source>
        <dbReference type="Proteomes" id="UP000285604"/>
    </source>
</evidence>